<sequence length="614" mass="69916">MSRKRFVGQAETVAVMVLAVILSIMLMLITRYVILVKQAAAAVQQEYIRYSQALEEYIAFNLTNDAIYANPNIAVRVVYATILLSNTSGEYQPWRNNTEVSLEPGKWTLIYSDKWSGQGLAKEVDKCKARIYIVTKRGRIFGWCPTYLRFYMYNSTIIERGFLLPTGFYKVYLAKSRPQQIVVKNYVISTSMTVNLDSYNNIWYIDTWVNLKQLIILPPIVVFYYGPLNISDYSYTNSGKLYTNITIKNIATNAKYSIVIDDSGNIVSQSGFKKESSNVYIMIPEINLVFKTIIYELDGGEFLVASFKLEHSRYGQINQLYDFTYYDLKLVLYPSNVDTIVNSLQDRVYGAYSCRYPFGWNPKPVASSVLLSYGADLEDICKNPYSWLSPGSKGYITLVLINSNTWVGTGTTIPIATIAITNSRTIAGYFYNINPPATVTASDGTNQQINTATFNLGRNLGSNYWIKISKTLNIAKNNVDIAYQHDLATSRSLPAAPNTATPTPLPSSLMQIPVIRYEQKPIPNTNKPITTTITLWLENPSRDFIQNSKIVYKVMDDRGNTLESKTTYFTWDPEKRIWDAIFTLSEESKKMITIWIYYKEIMISTATFYNYLSQ</sequence>
<dbReference type="EMBL" id="JASNVW010000001">
    <property type="protein sequence ID" value="MDK6028233.1"/>
    <property type="molecule type" value="Genomic_DNA"/>
</dbReference>
<keyword evidence="1" id="KW-1133">Transmembrane helix</keyword>
<gene>
    <name evidence="2" type="ORF">QPL79_02490</name>
</gene>
<proteinExistence type="predicted"/>
<name>A0ABD4Z6I6_9CREN</name>
<protein>
    <submittedName>
        <fullName evidence="2">Uncharacterized protein</fullName>
    </submittedName>
</protein>
<comment type="caution">
    <text evidence="2">The sequence shown here is derived from an EMBL/GenBank/DDBJ whole genome shotgun (WGS) entry which is preliminary data.</text>
</comment>
<evidence type="ECO:0000313" key="3">
    <source>
        <dbReference type="Proteomes" id="UP001529235"/>
    </source>
</evidence>
<keyword evidence="1" id="KW-0472">Membrane</keyword>
<organism evidence="2 3">
    <name type="scientific">Ignisphaera cupida</name>
    <dbReference type="NCBI Taxonomy" id="3050454"/>
    <lineage>
        <taxon>Archaea</taxon>
        <taxon>Thermoproteota</taxon>
        <taxon>Thermoprotei</taxon>
        <taxon>Desulfurococcales</taxon>
        <taxon>Desulfurococcaceae</taxon>
        <taxon>Ignisphaera</taxon>
    </lineage>
</organism>
<reference evidence="2 3" key="1">
    <citation type="submission" date="2023-05" db="EMBL/GenBank/DDBJ databases">
        <title>A new hyperthermophilic archaea 'Ignisphaera cupida' sp. nov. and description of the family 'Ignisphaeraceae' fam. nov.</title>
        <authorList>
            <person name="Podosokorskaya O.A."/>
            <person name="Elcheninov A.G."/>
            <person name="Klukina A."/>
            <person name="Merkel A.Y."/>
        </authorList>
    </citation>
    <scope>NUCLEOTIDE SEQUENCE [LARGE SCALE GENOMIC DNA]</scope>
    <source>
        <strain evidence="2 3">4213-co</strain>
    </source>
</reference>
<keyword evidence="1" id="KW-0812">Transmembrane</keyword>
<accession>A0ABD4Z6I6</accession>
<evidence type="ECO:0000256" key="1">
    <source>
        <dbReference type="SAM" id="Phobius"/>
    </source>
</evidence>
<dbReference type="Proteomes" id="UP001529235">
    <property type="component" value="Unassembled WGS sequence"/>
</dbReference>
<keyword evidence="3" id="KW-1185">Reference proteome</keyword>
<dbReference type="RefSeq" id="WP_285273201.1">
    <property type="nucleotide sequence ID" value="NZ_JASNVW010000001.1"/>
</dbReference>
<evidence type="ECO:0000313" key="2">
    <source>
        <dbReference type="EMBL" id="MDK6028233.1"/>
    </source>
</evidence>
<dbReference type="AlphaFoldDB" id="A0ABD4Z6I6"/>
<feature type="transmembrane region" description="Helical" evidence="1">
    <location>
        <begin position="12"/>
        <end position="34"/>
    </location>
</feature>